<dbReference type="RefSeq" id="XP_007374869.1">
    <property type="nucleotide sequence ID" value="XM_007374807.1"/>
</dbReference>
<reference evidence="3 4" key="1">
    <citation type="journal article" date="2011" name="Proc. Natl. Acad. Sci. U.S.A.">
        <title>Comparative genomics of xylose-fermenting fungi for enhanced biofuel production.</title>
        <authorList>
            <person name="Wohlbach D.J."/>
            <person name="Kuo A."/>
            <person name="Sato T.K."/>
            <person name="Potts K.M."/>
            <person name="Salamov A.A."/>
            <person name="LaButti K.M."/>
            <person name="Sun H."/>
            <person name="Clum A."/>
            <person name="Pangilinan J.L."/>
            <person name="Lindquist E.A."/>
            <person name="Lucas S."/>
            <person name="Lapidus A."/>
            <person name="Jin M."/>
            <person name="Gunawan C."/>
            <person name="Balan V."/>
            <person name="Dale B.E."/>
            <person name="Jeffries T.W."/>
            <person name="Zinkel R."/>
            <person name="Barry K.W."/>
            <person name="Grigoriev I.V."/>
            <person name="Gasch A.P."/>
        </authorList>
    </citation>
    <scope>NUCLEOTIDE SEQUENCE [LARGE SCALE GENOMIC DNA]</scope>
    <source>
        <strain evidence="4">NRRL Y-27907 / 11-Y1</strain>
    </source>
</reference>
<dbReference type="InterPro" id="IPR021102">
    <property type="entry name" value="PNGase_A"/>
</dbReference>
<dbReference type="EMBL" id="GL996501">
    <property type="protein sequence ID" value="EGW33354.1"/>
    <property type="molecule type" value="Genomic_DNA"/>
</dbReference>
<dbReference type="InParanoid" id="G3AM01"/>
<accession>G3AM01</accession>
<dbReference type="STRING" id="619300.G3AM01"/>
<dbReference type="Proteomes" id="UP000000709">
    <property type="component" value="Unassembled WGS sequence"/>
</dbReference>
<feature type="compositionally biased region" description="Basic and acidic residues" evidence="1">
    <location>
        <begin position="52"/>
        <end position="67"/>
    </location>
</feature>
<feature type="domain" description="Peptide N-acetyl-beta-D-glucosaminyl asparaginase amidase A N-terminal" evidence="2">
    <location>
        <begin position="108"/>
        <end position="449"/>
    </location>
</feature>
<evidence type="ECO:0000313" key="4">
    <source>
        <dbReference type="Proteomes" id="UP000000709"/>
    </source>
</evidence>
<dbReference type="KEGG" id="spaa:SPAPADRAFT_71209"/>
<sequence length="692" mass="77565">MSHRARDYSIWNMLHYGRAPDAELESETQPETSTTTTIRYSEDKEDIPPQYIEEKEGLLNEYKDEKSGYTSAVQDLEKGEPSKPRNTPTQEKRGSYSGPKHIIEVSNPNIPPKHYGSSVHSAVLIEHTFGHSWGSPAIQKFTPPDVDYDRVVLTLHTEVEGVQYDRLANLFVNGVQIWRTSTIEPGGRKVESDFKKDVSTYLNLFKSEADVMFQLDNILTPGLTGEFKILFTVDLYKNKKWRKFAKERHLFSIKKPADAIYPLTVNEDSKVPPVLYIPNDKLRVNLPSVPKNTTRLVLSIFTSGNAAEEFWYTNVLDKYRDKFQDHGNQFIGRGPIRVVNVFFNGEKIAVQTPQPVIFTGGISPALWSPVVSIDAFDVPSIDVDVTGLLPLLWESDKEKFLEIEISNGLGETGHDDSANVNTNWITTANLLGFQSKHVVDANGEVQNIDHSSRAHVVAASIPFTHSYQQIISSTFKAQLISKLSFILKNGTSLNTTISSYTQAKVDNVQSYLHYGNTQRLVHSGASQKSVLIQNDDIPLSDVNDVDDDSKHGHKHKLPSNTIHSVNVTQLYPLVLSLNEKKRESQPDNSFELEFDVKIVQAKAVDVAFHGHKVLNATIGQNGTSTYVLSSKGNHGFGSLRTTLQATYGPQKFAHNYKRVVDTANGTIVSDETENFIDKSLDDQERKYSRLAI</sequence>
<dbReference type="Pfam" id="PF12222">
    <property type="entry name" value="PNGaseA"/>
    <property type="match status" value="1"/>
</dbReference>
<dbReference type="PANTHER" id="PTHR31104">
    <property type="entry name" value="PEPTIDE-N4-(N-ACETYL-BETA-GLUCOSAMINYL)ASPARAGINE AMIDASE A PROTEIN"/>
    <property type="match status" value="1"/>
</dbReference>
<protein>
    <recommendedName>
        <fullName evidence="2">Peptide N-acetyl-beta-D-glucosaminyl asparaginase amidase A N-terminal domain-containing protein</fullName>
    </recommendedName>
</protein>
<dbReference type="AlphaFoldDB" id="G3AM01"/>
<evidence type="ECO:0000256" key="1">
    <source>
        <dbReference type="SAM" id="MobiDB-lite"/>
    </source>
</evidence>
<name>G3AM01_SPAPN</name>
<dbReference type="HOGENOM" id="CLU_008372_1_0_1"/>
<dbReference type="GeneID" id="18875365"/>
<evidence type="ECO:0000259" key="2">
    <source>
        <dbReference type="Pfam" id="PF12222"/>
    </source>
</evidence>
<evidence type="ECO:0000313" key="3">
    <source>
        <dbReference type="EMBL" id="EGW33354.1"/>
    </source>
</evidence>
<organism evidence="4">
    <name type="scientific">Spathaspora passalidarum (strain NRRL Y-27907 / 11-Y1)</name>
    <dbReference type="NCBI Taxonomy" id="619300"/>
    <lineage>
        <taxon>Eukaryota</taxon>
        <taxon>Fungi</taxon>
        <taxon>Dikarya</taxon>
        <taxon>Ascomycota</taxon>
        <taxon>Saccharomycotina</taxon>
        <taxon>Pichiomycetes</taxon>
        <taxon>Debaryomycetaceae</taxon>
        <taxon>Spathaspora</taxon>
    </lineage>
</organism>
<feature type="region of interest" description="Disordered" evidence="1">
    <location>
        <begin position="20"/>
        <end position="100"/>
    </location>
</feature>
<keyword evidence="4" id="KW-1185">Reference proteome</keyword>
<proteinExistence type="predicted"/>
<dbReference type="OrthoDB" id="1612078at2759"/>
<dbReference type="OMA" id="TFGNSWG"/>
<dbReference type="InterPro" id="IPR056948">
    <property type="entry name" value="PNGaseA_N"/>
</dbReference>
<gene>
    <name evidence="3" type="ORF">SPAPADRAFT_71209</name>
</gene>
<dbReference type="eggNOG" id="ENOG502QSXK">
    <property type="taxonomic scope" value="Eukaryota"/>
</dbReference>